<dbReference type="SUPFAM" id="SSF51735">
    <property type="entry name" value="NAD(P)-binding Rossmann-fold domains"/>
    <property type="match status" value="1"/>
</dbReference>
<proteinExistence type="inferred from homology"/>
<dbReference type="RefSeq" id="WP_006783082.1">
    <property type="nucleotide sequence ID" value="NZ_CP040506.1"/>
</dbReference>
<dbReference type="EMBL" id="ADLN01000128">
    <property type="protein sequence ID" value="EHI56890.1"/>
    <property type="molecule type" value="Genomic_DNA"/>
</dbReference>
<evidence type="ECO:0000256" key="1">
    <source>
        <dbReference type="ARBA" id="ARBA00006484"/>
    </source>
</evidence>
<comment type="caution">
    <text evidence="3">The sequence shown here is derived from an EMBL/GenBank/DDBJ whole genome shotgun (WGS) entry which is preliminary data.</text>
</comment>
<dbReference type="HOGENOM" id="CLU_010194_1_0_9"/>
<dbReference type="PRINTS" id="PR00080">
    <property type="entry name" value="SDRFAMILY"/>
</dbReference>
<dbReference type="OrthoDB" id="9803333at2"/>
<reference evidence="3 4" key="1">
    <citation type="submission" date="2011-08" db="EMBL/GenBank/DDBJ databases">
        <title>The Genome Sequence of Clostridium hathewayi WAL-18680.</title>
        <authorList>
            <consortium name="The Broad Institute Genome Sequencing Platform"/>
            <person name="Earl A."/>
            <person name="Ward D."/>
            <person name="Feldgarden M."/>
            <person name="Gevers D."/>
            <person name="Finegold S.M."/>
            <person name="Summanen P.H."/>
            <person name="Molitoris D.R."/>
            <person name="Song M."/>
            <person name="Daigneault M."/>
            <person name="Allen-Vercoe E."/>
            <person name="Young S.K."/>
            <person name="Zeng Q."/>
            <person name="Gargeya S."/>
            <person name="Fitzgerald M."/>
            <person name="Haas B."/>
            <person name="Abouelleil A."/>
            <person name="Alvarado L."/>
            <person name="Arachchi H.M."/>
            <person name="Berlin A."/>
            <person name="Brown A."/>
            <person name="Chapman S.B."/>
            <person name="Chen Z."/>
            <person name="Dunbar C."/>
            <person name="Freedman E."/>
            <person name="Gearin G."/>
            <person name="Gellesch M."/>
            <person name="Goldberg J."/>
            <person name="Griggs A."/>
            <person name="Gujja S."/>
            <person name="Heiman D."/>
            <person name="Howarth C."/>
            <person name="Larson L."/>
            <person name="Lui A."/>
            <person name="MacDonald P.J.P."/>
            <person name="Montmayeur A."/>
            <person name="Murphy C."/>
            <person name="Neiman D."/>
            <person name="Pearson M."/>
            <person name="Priest M."/>
            <person name="Roberts A."/>
            <person name="Saif S."/>
            <person name="Shea T."/>
            <person name="Shenoy N."/>
            <person name="Sisk P."/>
            <person name="Stolte C."/>
            <person name="Sykes S."/>
            <person name="Wortman J."/>
            <person name="Nusbaum C."/>
            <person name="Birren B."/>
        </authorList>
    </citation>
    <scope>NUCLEOTIDE SEQUENCE [LARGE SCALE GENOMIC DNA]</scope>
    <source>
        <strain evidence="3 4">WAL-18680</strain>
    </source>
</reference>
<dbReference type="InterPro" id="IPR036291">
    <property type="entry name" value="NAD(P)-bd_dom_sf"/>
</dbReference>
<keyword evidence="4" id="KW-1185">Reference proteome</keyword>
<dbReference type="InterPro" id="IPR002347">
    <property type="entry name" value="SDR_fam"/>
</dbReference>
<dbReference type="PANTHER" id="PTHR43477">
    <property type="entry name" value="DIHYDROANTICAPSIN 7-DEHYDROGENASE"/>
    <property type="match status" value="1"/>
</dbReference>
<dbReference type="Proteomes" id="UP000005384">
    <property type="component" value="Unassembled WGS sequence"/>
</dbReference>
<evidence type="ECO:0000256" key="2">
    <source>
        <dbReference type="ARBA" id="ARBA00023002"/>
    </source>
</evidence>
<dbReference type="AlphaFoldDB" id="G5INL6"/>
<organism evidence="3 4">
    <name type="scientific">Hungatella hathewayi WAL-18680</name>
    <dbReference type="NCBI Taxonomy" id="742737"/>
    <lineage>
        <taxon>Bacteria</taxon>
        <taxon>Bacillati</taxon>
        <taxon>Bacillota</taxon>
        <taxon>Clostridia</taxon>
        <taxon>Lachnospirales</taxon>
        <taxon>Lachnospiraceae</taxon>
        <taxon>Hungatella</taxon>
    </lineage>
</organism>
<dbReference type="InterPro" id="IPR051122">
    <property type="entry name" value="SDR_DHRS6-like"/>
</dbReference>
<evidence type="ECO:0000313" key="3">
    <source>
        <dbReference type="EMBL" id="EHI56890.1"/>
    </source>
</evidence>
<keyword evidence="2" id="KW-0560">Oxidoreductase</keyword>
<dbReference type="Pfam" id="PF13561">
    <property type="entry name" value="adh_short_C2"/>
    <property type="match status" value="1"/>
</dbReference>
<comment type="similarity">
    <text evidence="1">Belongs to the short-chain dehydrogenases/reductases (SDR) family.</text>
</comment>
<protein>
    <submittedName>
        <fullName evidence="3">Uncharacterized protein</fullName>
    </submittedName>
</protein>
<dbReference type="GO" id="GO:0016491">
    <property type="term" value="F:oxidoreductase activity"/>
    <property type="evidence" value="ECO:0007669"/>
    <property type="project" value="UniProtKB-KW"/>
</dbReference>
<gene>
    <name evidence="3" type="ORF">HMPREF9473_05094</name>
</gene>
<dbReference type="FunFam" id="3.40.50.720:FF:000084">
    <property type="entry name" value="Short-chain dehydrogenase reductase"/>
    <property type="match status" value="1"/>
</dbReference>
<dbReference type="PANTHER" id="PTHR43477:SF1">
    <property type="entry name" value="DIHYDROANTICAPSIN 7-DEHYDROGENASE"/>
    <property type="match status" value="1"/>
</dbReference>
<evidence type="ECO:0000313" key="4">
    <source>
        <dbReference type="Proteomes" id="UP000005384"/>
    </source>
</evidence>
<sequence length="262" mass="28746">MKDYNRLLEGKRVFITTGARGIGKDIALLFAQQGAQVGVGGRNPESLAKTMEEIRVYSPESKGYVVELSSKEQVEQTAGQVLEDMQGVDILVNTVGINVHGRIDECSDELLERMLETNYKSGLRFSRRFIPGMMERRYGIIINISSIHSVATMPGFGVYAGTKGAMNATARAMALDYADYGIRVNTICPGLIMSDNMMDEVYGYQEGPERDAFMEMLNHMQPLAPGKMEDISDAALYLASDMSSYVTGQIIMVDGGASIKAH</sequence>
<dbReference type="Gene3D" id="3.40.50.720">
    <property type="entry name" value="NAD(P)-binding Rossmann-like Domain"/>
    <property type="match status" value="1"/>
</dbReference>
<accession>G5INL6</accession>
<dbReference type="GO" id="GO:0008206">
    <property type="term" value="P:bile acid metabolic process"/>
    <property type="evidence" value="ECO:0007669"/>
    <property type="project" value="UniProtKB-ARBA"/>
</dbReference>
<dbReference type="CDD" id="cd05233">
    <property type="entry name" value="SDR_c"/>
    <property type="match status" value="1"/>
</dbReference>
<dbReference type="PRINTS" id="PR00081">
    <property type="entry name" value="GDHRDH"/>
</dbReference>
<name>G5INL6_9FIRM</name>
<dbReference type="PATRIC" id="fig|742737.3.peg.5087"/>